<keyword evidence="1" id="KW-0479">Metal-binding</keyword>
<dbReference type="Proteomes" id="UP001303647">
    <property type="component" value="Unassembled WGS sequence"/>
</dbReference>
<feature type="signal peptide" evidence="3">
    <location>
        <begin position="1"/>
        <end position="23"/>
    </location>
</feature>
<evidence type="ECO:0000259" key="4">
    <source>
        <dbReference type="PROSITE" id="PS00498"/>
    </source>
</evidence>
<evidence type="ECO:0000256" key="1">
    <source>
        <dbReference type="ARBA" id="ARBA00022723"/>
    </source>
</evidence>
<dbReference type="GO" id="GO:0016491">
    <property type="term" value="F:oxidoreductase activity"/>
    <property type="evidence" value="ECO:0007669"/>
    <property type="project" value="InterPro"/>
</dbReference>
<dbReference type="Pfam" id="PF00264">
    <property type="entry name" value="Tyrosinase"/>
    <property type="match status" value="1"/>
</dbReference>
<evidence type="ECO:0000256" key="2">
    <source>
        <dbReference type="ARBA" id="ARBA00023008"/>
    </source>
</evidence>
<dbReference type="EMBL" id="MU857752">
    <property type="protein sequence ID" value="KAK4244192.1"/>
    <property type="molecule type" value="Genomic_DNA"/>
</dbReference>
<feature type="domain" description="Tyrosinase copper-binding" evidence="4">
    <location>
        <begin position="324"/>
        <end position="335"/>
    </location>
</feature>
<reference evidence="5" key="2">
    <citation type="submission" date="2023-05" db="EMBL/GenBank/DDBJ databases">
        <authorList>
            <consortium name="Lawrence Berkeley National Laboratory"/>
            <person name="Steindorff A."/>
            <person name="Hensen N."/>
            <person name="Bonometti L."/>
            <person name="Westerberg I."/>
            <person name="Brannstrom I.O."/>
            <person name="Guillou S."/>
            <person name="Cros-Aarteil S."/>
            <person name="Calhoun S."/>
            <person name="Haridas S."/>
            <person name="Kuo A."/>
            <person name="Mondo S."/>
            <person name="Pangilinan J."/>
            <person name="Riley R."/>
            <person name="Labutti K."/>
            <person name="Andreopoulos B."/>
            <person name="Lipzen A."/>
            <person name="Chen C."/>
            <person name="Yanf M."/>
            <person name="Daum C."/>
            <person name="Ng V."/>
            <person name="Clum A."/>
            <person name="Ohm R."/>
            <person name="Martin F."/>
            <person name="Silar P."/>
            <person name="Natvig D."/>
            <person name="Lalanne C."/>
            <person name="Gautier V."/>
            <person name="Ament-Velasquez S.L."/>
            <person name="Kruys A."/>
            <person name="Hutchinson M.I."/>
            <person name="Powell A.J."/>
            <person name="Barry K."/>
            <person name="Miller A.N."/>
            <person name="Grigoriev I.V."/>
            <person name="Debuchy R."/>
            <person name="Gladieux P."/>
            <person name="Thoren M.H."/>
            <person name="Johannesson H."/>
        </authorList>
    </citation>
    <scope>NUCLEOTIDE SEQUENCE</scope>
    <source>
        <strain evidence="5">CBS 359.72</strain>
    </source>
</reference>
<dbReference type="PROSITE" id="PS00498">
    <property type="entry name" value="TYROSINASE_2"/>
    <property type="match status" value="1"/>
</dbReference>
<proteinExistence type="predicted"/>
<reference evidence="5" key="1">
    <citation type="journal article" date="2023" name="Mol. Phylogenet. Evol.">
        <title>Genome-scale phylogeny and comparative genomics of the fungal order Sordariales.</title>
        <authorList>
            <person name="Hensen N."/>
            <person name="Bonometti L."/>
            <person name="Westerberg I."/>
            <person name="Brannstrom I.O."/>
            <person name="Guillou S."/>
            <person name="Cros-Aarteil S."/>
            <person name="Calhoun S."/>
            <person name="Haridas S."/>
            <person name="Kuo A."/>
            <person name="Mondo S."/>
            <person name="Pangilinan J."/>
            <person name="Riley R."/>
            <person name="LaButti K."/>
            <person name="Andreopoulos B."/>
            <person name="Lipzen A."/>
            <person name="Chen C."/>
            <person name="Yan M."/>
            <person name="Daum C."/>
            <person name="Ng V."/>
            <person name="Clum A."/>
            <person name="Steindorff A."/>
            <person name="Ohm R.A."/>
            <person name="Martin F."/>
            <person name="Silar P."/>
            <person name="Natvig D.O."/>
            <person name="Lalanne C."/>
            <person name="Gautier V."/>
            <person name="Ament-Velasquez S.L."/>
            <person name="Kruys A."/>
            <person name="Hutchinson M.I."/>
            <person name="Powell A.J."/>
            <person name="Barry K."/>
            <person name="Miller A.N."/>
            <person name="Grigoriev I.V."/>
            <person name="Debuchy R."/>
            <person name="Gladieux P."/>
            <person name="Hiltunen Thoren M."/>
            <person name="Johannesson H."/>
        </authorList>
    </citation>
    <scope>NUCLEOTIDE SEQUENCE</scope>
    <source>
        <strain evidence="5">CBS 359.72</strain>
    </source>
</reference>
<dbReference type="PRINTS" id="PR00092">
    <property type="entry name" value="TYROSINASE"/>
</dbReference>
<dbReference type="AlphaFoldDB" id="A0AAN7CNB8"/>
<keyword evidence="6" id="KW-1185">Reference proteome</keyword>
<keyword evidence="2" id="KW-0186">Copper</keyword>
<protein>
    <recommendedName>
        <fullName evidence="4">Tyrosinase copper-binding domain-containing protein</fullName>
    </recommendedName>
</protein>
<gene>
    <name evidence="5" type="ORF">C7999DRAFT_17522</name>
</gene>
<accession>A0AAN7CNB8</accession>
<dbReference type="InterPro" id="IPR002227">
    <property type="entry name" value="Tyrosinase_Cu-bd"/>
</dbReference>
<dbReference type="GO" id="GO:0046872">
    <property type="term" value="F:metal ion binding"/>
    <property type="evidence" value="ECO:0007669"/>
    <property type="project" value="UniProtKB-KW"/>
</dbReference>
<evidence type="ECO:0000313" key="5">
    <source>
        <dbReference type="EMBL" id="KAK4244192.1"/>
    </source>
</evidence>
<evidence type="ECO:0000313" key="6">
    <source>
        <dbReference type="Proteomes" id="UP001303647"/>
    </source>
</evidence>
<sequence>MGILTRTAGLLSLVALPIYLAVAAPIGNLDTEAAASKRILELQTRYQQNVLASISNRTSGCTAQNIQHRREWYVHAHPTLPPETRASFISAIHCLNELPARTPSSVAPGARKLYDDFIVTHIQQTPFVHASGLFLPFHRHLLHLFSLALRDPRCDGGGYDGPLPYWDWTASYTDPRAAAVFDPADPYSLGGNGEFVPNRNGTVIGLPGGRSKTIPAATGGGCVQTGPFRKGAFEVRLGPVGYEPRGPQGGMGYNPRCLTRDLSPEFSYGTRPSAVMGLMDGCGGELGCFVEEMDAPGGVPGGVHASGHWQVGLDALDVYASPADPVFWLHHAQVDRVWAIWQGQDVSGRTYQVWGTETSGNDPPSDNVTLETAMDFGVLGEMRTIGDVSSTVDGEYCYLYE</sequence>
<dbReference type="InterPro" id="IPR050316">
    <property type="entry name" value="Tyrosinase/Hemocyanin"/>
</dbReference>
<dbReference type="InterPro" id="IPR008922">
    <property type="entry name" value="Di-copper_centre_dom_sf"/>
</dbReference>
<evidence type="ECO:0000256" key="3">
    <source>
        <dbReference type="SAM" id="SignalP"/>
    </source>
</evidence>
<dbReference type="SUPFAM" id="SSF48056">
    <property type="entry name" value="Di-copper centre-containing domain"/>
    <property type="match status" value="1"/>
</dbReference>
<keyword evidence="3" id="KW-0732">Signal</keyword>
<dbReference type="PANTHER" id="PTHR11474:SF126">
    <property type="entry name" value="TYROSINASE-LIKE PROTEIN TYR-1-RELATED"/>
    <property type="match status" value="1"/>
</dbReference>
<organism evidence="5 6">
    <name type="scientific">Corynascus novoguineensis</name>
    <dbReference type="NCBI Taxonomy" id="1126955"/>
    <lineage>
        <taxon>Eukaryota</taxon>
        <taxon>Fungi</taxon>
        <taxon>Dikarya</taxon>
        <taxon>Ascomycota</taxon>
        <taxon>Pezizomycotina</taxon>
        <taxon>Sordariomycetes</taxon>
        <taxon>Sordariomycetidae</taxon>
        <taxon>Sordariales</taxon>
        <taxon>Chaetomiaceae</taxon>
        <taxon>Corynascus</taxon>
    </lineage>
</organism>
<name>A0AAN7CNB8_9PEZI</name>
<dbReference type="PANTHER" id="PTHR11474">
    <property type="entry name" value="TYROSINASE FAMILY MEMBER"/>
    <property type="match status" value="1"/>
</dbReference>
<dbReference type="Gene3D" id="1.10.1280.10">
    <property type="entry name" value="Di-copper center containing domain from catechol oxidase"/>
    <property type="match status" value="1"/>
</dbReference>
<comment type="caution">
    <text evidence="5">The sequence shown here is derived from an EMBL/GenBank/DDBJ whole genome shotgun (WGS) entry which is preliminary data.</text>
</comment>
<feature type="chain" id="PRO_5042915322" description="Tyrosinase copper-binding domain-containing protein" evidence="3">
    <location>
        <begin position="24"/>
        <end position="401"/>
    </location>
</feature>